<evidence type="ECO:0000256" key="4">
    <source>
        <dbReference type="ARBA" id="ARBA00035261"/>
    </source>
</evidence>
<feature type="chain" id="PRO_5019170158" description="Small ribosomal subunit protein uS10m" evidence="8">
    <location>
        <begin position="22"/>
        <end position="379"/>
    </location>
</feature>
<dbReference type="GO" id="GO:0003735">
    <property type="term" value="F:structural constituent of ribosome"/>
    <property type="evidence" value="ECO:0007669"/>
    <property type="project" value="InterPro"/>
</dbReference>
<organism evidence="10 11">
    <name type="scientific">Golovinomyces cichoracearum</name>
    <dbReference type="NCBI Taxonomy" id="62708"/>
    <lineage>
        <taxon>Eukaryota</taxon>
        <taxon>Fungi</taxon>
        <taxon>Dikarya</taxon>
        <taxon>Ascomycota</taxon>
        <taxon>Pezizomycotina</taxon>
        <taxon>Leotiomycetes</taxon>
        <taxon>Erysiphales</taxon>
        <taxon>Erysiphaceae</taxon>
        <taxon>Golovinomyces</taxon>
    </lineage>
</organism>
<feature type="compositionally biased region" description="Polar residues" evidence="7">
    <location>
        <begin position="141"/>
        <end position="152"/>
    </location>
</feature>
<reference evidence="10 11" key="1">
    <citation type="journal article" date="2018" name="BMC Genomics">
        <title>Comparative genome analyses reveal sequence features reflecting distinct modes of host-adaptation between dicot and monocot powdery mildew.</title>
        <authorList>
            <person name="Wu Y."/>
            <person name="Ma X."/>
            <person name="Pan Z."/>
            <person name="Kale S.D."/>
            <person name="Song Y."/>
            <person name="King H."/>
            <person name="Zhang Q."/>
            <person name="Presley C."/>
            <person name="Deng X."/>
            <person name="Wei C.I."/>
            <person name="Xiao S."/>
        </authorList>
    </citation>
    <scope>NUCLEOTIDE SEQUENCE [LARGE SCALE GENOMIC DNA]</scope>
    <source>
        <strain evidence="10">UMSG3</strain>
    </source>
</reference>
<dbReference type="InterPro" id="IPR036838">
    <property type="entry name" value="Ribosomal_uS10_dom_sf"/>
</dbReference>
<dbReference type="GO" id="GO:0005840">
    <property type="term" value="C:ribosome"/>
    <property type="evidence" value="ECO:0007669"/>
    <property type="project" value="UniProtKB-KW"/>
</dbReference>
<dbReference type="GO" id="GO:0006412">
    <property type="term" value="P:translation"/>
    <property type="evidence" value="ECO:0007669"/>
    <property type="project" value="InterPro"/>
</dbReference>
<feature type="compositionally biased region" description="Basic and acidic residues" evidence="7">
    <location>
        <begin position="119"/>
        <end position="136"/>
    </location>
</feature>
<dbReference type="AlphaFoldDB" id="A0A420H7A8"/>
<dbReference type="FunFam" id="3.30.70.600:FF:000003">
    <property type="entry name" value="30S ribosomal protein S10"/>
    <property type="match status" value="1"/>
</dbReference>
<comment type="similarity">
    <text evidence="1">Belongs to the universal ribosomal protein uS10 family.</text>
</comment>
<dbReference type="Pfam" id="PF00338">
    <property type="entry name" value="Ribosomal_S10"/>
    <property type="match status" value="1"/>
</dbReference>
<feature type="signal peptide" evidence="8">
    <location>
        <begin position="1"/>
        <end position="21"/>
    </location>
</feature>
<dbReference type="EMBL" id="MCBQ01021987">
    <property type="protein sequence ID" value="RKF53319.1"/>
    <property type="molecule type" value="Genomic_DNA"/>
</dbReference>
<dbReference type="HAMAP" id="MF_00508">
    <property type="entry name" value="Ribosomal_uS10"/>
    <property type="match status" value="1"/>
</dbReference>
<keyword evidence="8" id="KW-0732">Signal</keyword>
<feature type="compositionally biased region" description="Basic and acidic residues" evidence="7">
    <location>
        <begin position="67"/>
        <end position="76"/>
    </location>
</feature>
<dbReference type="InterPro" id="IPR001848">
    <property type="entry name" value="Ribosomal_uS10"/>
</dbReference>
<evidence type="ECO:0000313" key="11">
    <source>
        <dbReference type="Proteomes" id="UP000283383"/>
    </source>
</evidence>
<evidence type="ECO:0000313" key="10">
    <source>
        <dbReference type="EMBL" id="RKF53319.1"/>
    </source>
</evidence>
<name>A0A420H7A8_9PEZI</name>
<feature type="domain" description="Small ribosomal subunit protein uS10" evidence="9">
    <location>
        <begin position="209"/>
        <end position="306"/>
    </location>
</feature>
<dbReference type="PANTHER" id="PTHR11700">
    <property type="entry name" value="30S RIBOSOMAL PROTEIN S10 FAMILY MEMBER"/>
    <property type="match status" value="1"/>
</dbReference>
<evidence type="ECO:0000256" key="7">
    <source>
        <dbReference type="SAM" id="MobiDB-lite"/>
    </source>
</evidence>
<dbReference type="GO" id="GO:1990904">
    <property type="term" value="C:ribonucleoprotein complex"/>
    <property type="evidence" value="ECO:0007669"/>
    <property type="project" value="UniProtKB-KW"/>
</dbReference>
<protein>
    <recommendedName>
        <fullName evidence="4">Small ribosomal subunit protein uS10m</fullName>
    </recommendedName>
    <alternativeName>
        <fullName evidence="5">37S ribosomal protein S10, mitochondrial</fullName>
    </alternativeName>
    <alternativeName>
        <fullName evidence="6">Mitochondrial ribosomal small subunit protein 10</fullName>
    </alternativeName>
</protein>
<proteinExistence type="inferred from homology"/>
<evidence type="ECO:0000256" key="2">
    <source>
        <dbReference type="ARBA" id="ARBA00022980"/>
    </source>
</evidence>
<keyword evidence="2 10" id="KW-0689">Ribosomal protein</keyword>
<dbReference type="SMART" id="SM01403">
    <property type="entry name" value="Ribosomal_S10"/>
    <property type="match status" value="1"/>
</dbReference>
<feature type="compositionally biased region" description="Low complexity" evidence="7">
    <location>
        <begin position="102"/>
        <end position="112"/>
    </location>
</feature>
<evidence type="ECO:0000256" key="5">
    <source>
        <dbReference type="ARBA" id="ARBA00042916"/>
    </source>
</evidence>
<keyword evidence="3" id="KW-0687">Ribonucleoprotein</keyword>
<accession>A0A420H7A8</accession>
<gene>
    <name evidence="10" type="ORF">GcM3_219017</name>
</gene>
<evidence type="ECO:0000256" key="3">
    <source>
        <dbReference type="ARBA" id="ARBA00023274"/>
    </source>
</evidence>
<dbReference type="Proteomes" id="UP000283383">
    <property type="component" value="Unassembled WGS sequence"/>
</dbReference>
<comment type="caution">
    <text evidence="10">The sequence shown here is derived from an EMBL/GenBank/DDBJ whole genome shotgun (WGS) entry which is preliminary data.</text>
</comment>
<feature type="region of interest" description="Disordered" evidence="7">
    <location>
        <begin position="59"/>
        <end position="83"/>
    </location>
</feature>
<dbReference type="Gene3D" id="3.30.70.600">
    <property type="entry name" value="Ribosomal protein S10 domain"/>
    <property type="match status" value="1"/>
</dbReference>
<dbReference type="STRING" id="62708.A0A420H7A8"/>
<feature type="region of interest" description="Disordered" evidence="7">
    <location>
        <begin position="101"/>
        <end position="152"/>
    </location>
</feature>
<evidence type="ECO:0000259" key="9">
    <source>
        <dbReference type="SMART" id="SM01403"/>
    </source>
</evidence>
<keyword evidence="11" id="KW-1185">Reference proteome</keyword>
<evidence type="ECO:0000256" key="8">
    <source>
        <dbReference type="SAM" id="SignalP"/>
    </source>
</evidence>
<dbReference type="SUPFAM" id="SSF54999">
    <property type="entry name" value="Ribosomal protein S10"/>
    <property type="match status" value="1"/>
</dbReference>
<evidence type="ECO:0000256" key="1">
    <source>
        <dbReference type="ARBA" id="ARBA00007102"/>
    </source>
</evidence>
<evidence type="ECO:0000256" key="6">
    <source>
        <dbReference type="ARBA" id="ARBA00078476"/>
    </source>
</evidence>
<dbReference type="InterPro" id="IPR027486">
    <property type="entry name" value="Ribosomal_uS10_dom"/>
</dbReference>
<sequence length="379" mass="42873">MNSMSVSSLMAVSLLLRASWSRAGIRLGSNLILTRTDLYRFRSLDTGAGYRARSSRRYAHGISTDKAPGDKEKDDSLDLSNSDSSALPSWLDASFEDTNIAQSDQTQSSSDQFGITSRTDFEANEKNTLDDPKNSDEINEITYSDPSTSKSQIDWEADQNVVPEGREIDELDDLENFDDNQEPRPPRAVQAAYLRPLRRQPTHNIPVCDLQLRSYSARNLEFMADFALRAAYFLNLPANGPVPLPQIVERWTVPKAHFIHKKIQENFERKTLRRLIQIKDGDSEVVRLWLGFLRKHAYYGVGMKANVWEFAGVDVAKDMDAALEQNRPEIEPLLAQYAFQNGTDCGEKLIEVANRENRWQASGGSAPMINTPDWRKPLN</sequence>